<protein>
    <submittedName>
        <fullName evidence="2">Uncharacterized protein</fullName>
    </submittedName>
</protein>
<evidence type="ECO:0000256" key="1">
    <source>
        <dbReference type="SAM" id="Phobius"/>
    </source>
</evidence>
<keyword evidence="1" id="KW-1133">Transmembrane helix</keyword>
<organism evidence="2">
    <name type="scientific">Rhizophora mucronata</name>
    <name type="common">Asiatic mangrove</name>
    <dbReference type="NCBI Taxonomy" id="61149"/>
    <lineage>
        <taxon>Eukaryota</taxon>
        <taxon>Viridiplantae</taxon>
        <taxon>Streptophyta</taxon>
        <taxon>Embryophyta</taxon>
        <taxon>Tracheophyta</taxon>
        <taxon>Spermatophyta</taxon>
        <taxon>Magnoliopsida</taxon>
        <taxon>eudicotyledons</taxon>
        <taxon>Gunneridae</taxon>
        <taxon>Pentapetalae</taxon>
        <taxon>rosids</taxon>
        <taxon>fabids</taxon>
        <taxon>Malpighiales</taxon>
        <taxon>Rhizophoraceae</taxon>
        <taxon>Rhizophora</taxon>
    </lineage>
</organism>
<dbReference type="EMBL" id="GGEC01003514">
    <property type="protein sequence ID" value="MBW83997.1"/>
    <property type="molecule type" value="Transcribed_RNA"/>
</dbReference>
<dbReference type="AlphaFoldDB" id="A0A2P2IS28"/>
<evidence type="ECO:0000313" key="2">
    <source>
        <dbReference type="EMBL" id="MBW83997.1"/>
    </source>
</evidence>
<accession>A0A2P2IS28</accession>
<feature type="transmembrane region" description="Helical" evidence="1">
    <location>
        <begin position="47"/>
        <end position="69"/>
    </location>
</feature>
<keyword evidence="1" id="KW-0472">Membrane</keyword>
<feature type="transmembrane region" description="Helical" evidence="1">
    <location>
        <begin position="6"/>
        <end position="26"/>
    </location>
</feature>
<reference evidence="2" key="1">
    <citation type="submission" date="2018-02" db="EMBL/GenBank/DDBJ databases">
        <title>Rhizophora mucronata_Transcriptome.</title>
        <authorList>
            <person name="Meera S.P."/>
            <person name="Sreeshan A."/>
            <person name="Augustine A."/>
        </authorList>
    </citation>
    <scope>NUCLEOTIDE SEQUENCE</scope>
    <source>
        <tissue evidence="2">Leaf</tissue>
    </source>
</reference>
<proteinExistence type="predicted"/>
<sequence length="83" mass="9596">MDCWTHILFITILFCPWLFKMISLCRGSLWEPSRLNENTRQLLHHKLHFMMVPEGSASVGLCLMCLMPISGLWTIKSDSLCLV</sequence>
<name>A0A2P2IS28_RHIMU</name>
<keyword evidence="1" id="KW-0812">Transmembrane</keyword>